<name>A0ABQ3IVR4_9RHOB</name>
<sequence length="336" mass="38335">MKKVIFHLGTYKTGTSSIQNHLFDHRSQLLERGILYPASVTSAQRKTGHRHSEMFLNFRSLKDDATPQRLIDEIEALDADILILSSEVWSSPFSLRHLMRVVNDLKAMGYGDALGVLYLRNIADYRVSFYREMTCNQRNKLSYNTYISGRLGLFDYQFLVRFYRALFGVKLQVLAHEETDSVRAFRDIVGASLFDGIALPDKRFNTKSVDAVDVEIFRLLNAAGMSHDLAQKVRDSLAPALQTTDDWTERQAGDHEMMPSGYATDLAALIGWPLHKTELLLQDAPIRGMHVSHLSDAIRTSIKELKAEMRGAKADEEPKAPKRDRPSKLTRWFKWT</sequence>
<evidence type="ECO:0000313" key="2">
    <source>
        <dbReference type="EMBL" id="GHE93199.1"/>
    </source>
</evidence>
<dbReference type="SUPFAM" id="SSF52540">
    <property type="entry name" value="P-loop containing nucleoside triphosphate hydrolases"/>
    <property type="match status" value="1"/>
</dbReference>
<dbReference type="InterPro" id="IPR027417">
    <property type="entry name" value="P-loop_NTPase"/>
</dbReference>
<protein>
    <recommendedName>
        <fullName evidence="4">Sulfotransferase domain-containing protein</fullName>
    </recommendedName>
</protein>
<dbReference type="RefSeq" id="WP_191285553.1">
    <property type="nucleotide sequence ID" value="NZ_BNCH01000002.1"/>
</dbReference>
<organism evidence="2 3">
    <name type="scientific">Aliiroseovarius zhejiangensis</name>
    <dbReference type="NCBI Taxonomy" id="1632025"/>
    <lineage>
        <taxon>Bacteria</taxon>
        <taxon>Pseudomonadati</taxon>
        <taxon>Pseudomonadota</taxon>
        <taxon>Alphaproteobacteria</taxon>
        <taxon>Rhodobacterales</taxon>
        <taxon>Paracoccaceae</taxon>
        <taxon>Aliiroseovarius</taxon>
    </lineage>
</organism>
<comment type="caution">
    <text evidence="2">The sequence shown here is derived from an EMBL/GenBank/DDBJ whole genome shotgun (WGS) entry which is preliminary data.</text>
</comment>
<dbReference type="Proteomes" id="UP000609802">
    <property type="component" value="Unassembled WGS sequence"/>
</dbReference>
<feature type="region of interest" description="Disordered" evidence="1">
    <location>
        <begin position="309"/>
        <end position="336"/>
    </location>
</feature>
<dbReference type="EMBL" id="BNCH01000002">
    <property type="protein sequence ID" value="GHE93199.1"/>
    <property type="molecule type" value="Genomic_DNA"/>
</dbReference>
<feature type="compositionally biased region" description="Basic and acidic residues" evidence="1">
    <location>
        <begin position="309"/>
        <end position="327"/>
    </location>
</feature>
<gene>
    <name evidence="2" type="ORF">GCM10016455_11700</name>
</gene>
<evidence type="ECO:0000256" key="1">
    <source>
        <dbReference type="SAM" id="MobiDB-lite"/>
    </source>
</evidence>
<accession>A0ABQ3IVR4</accession>
<evidence type="ECO:0000313" key="3">
    <source>
        <dbReference type="Proteomes" id="UP000609802"/>
    </source>
</evidence>
<proteinExistence type="predicted"/>
<reference evidence="3" key="1">
    <citation type="journal article" date="2019" name="Int. J. Syst. Evol. Microbiol.">
        <title>The Global Catalogue of Microorganisms (GCM) 10K type strain sequencing project: providing services to taxonomists for standard genome sequencing and annotation.</title>
        <authorList>
            <consortium name="The Broad Institute Genomics Platform"/>
            <consortium name="The Broad Institute Genome Sequencing Center for Infectious Disease"/>
            <person name="Wu L."/>
            <person name="Ma J."/>
        </authorList>
    </citation>
    <scope>NUCLEOTIDE SEQUENCE [LARGE SCALE GENOMIC DNA]</scope>
    <source>
        <strain evidence="3">KCTC 42443</strain>
    </source>
</reference>
<keyword evidence="3" id="KW-1185">Reference proteome</keyword>
<evidence type="ECO:0008006" key="4">
    <source>
        <dbReference type="Google" id="ProtNLM"/>
    </source>
</evidence>